<dbReference type="OrthoDB" id="5242426at2"/>
<dbReference type="Pfam" id="PF01717">
    <property type="entry name" value="Meth_synt_2"/>
    <property type="match status" value="1"/>
</dbReference>
<keyword evidence="3" id="KW-1185">Reference proteome</keyword>
<comment type="caution">
    <text evidence="2">The sequence shown here is derived from an EMBL/GenBank/DDBJ whole genome shotgun (WGS) entry which is preliminary data.</text>
</comment>
<feature type="domain" description="Cobalamin-independent methionine synthase MetE C-terminal/archaeal" evidence="1">
    <location>
        <begin position="11"/>
        <end position="331"/>
    </location>
</feature>
<dbReference type="EMBL" id="MKQR01000021">
    <property type="protein sequence ID" value="OLR91629.1"/>
    <property type="molecule type" value="Genomic_DNA"/>
</dbReference>
<dbReference type="SUPFAM" id="SSF51726">
    <property type="entry name" value="UROD/MetE-like"/>
    <property type="match status" value="1"/>
</dbReference>
<name>A0A1Q9LI36_9PSEU</name>
<protein>
    <submittedName>
        <fullName evidence="2">Methionine synthase</fullName>
    </submittedName>
</protein>
<evidence type="ECO:0000259" key="1">
    <source>
        <dbReference type="Pfam" id="PF01717"/>
    </source>
</evidence>
<organism evidence="2 3">
    <name type="scientific">Actinokineospora bangkokensis</name>
    <dbReference type="NCBI Taxonomy" id="1193682"/>
    <lineage>
        <taxon>Bacteria</taxon>
        <taxon>Bacillati</taxon>
        <taxon>Actinomycetota</taxon>
        <taxon>Actinomycetes</taxon>
        <taxon>Pseudonocardiales</taxon>
        <taxon>Pseudonocardiaceae</taxon>
        <taxon>Actinokineospora</taxon>
    </lineage>
</organism>
<dbReference type="Proteomes" id="UP000186040">
    <property type="component" value="Unassembled WGS sequence"/>
</dbReference>
<reference evidence="2 3" key="1">
    <citation type="submission" date="2016-10" db="EMBL/GenBank/DDBJ databases">
        <title>The Draft Genome Sequence of Actinokineospora bangkokensis 44EHWT reveals the biosynthetic pathway of antifungal compounds Thailandins with unusual extender unit butylmalonyl-CoA.</title>
        <authorList>
            <person name="Greule A."/>
            <person name="Intra B."/>
            <person name="Flemming S."/>
            <person name="Rommel M.G."/>
            <person name="Panbangred W."/>
            <person name="Bechthold A."/>
        </authorList>
    </citation>
    <scope>NUCLEOTIDE SEQUENCE [LARGE SCALE GENOMIC DNA]</scope>
    <source>
        <strain evidence="2 3">44EHW</strain>
    </source>
</reference>
<dbReference type="STRING" id="1193682.BJP25_26100"/>
<sequence>MSATPWPAGAATSIGSLPGTDPREAAAVVLGELPDFPHLTELPGRGLGADLVGRTAGLLVDLPVEVVPSGYRWTAHPGVDHRRAEDLMRWDLDALEEAAATTKPGLVKVQVVGPWTLTANVELPRGHRVLTDPGALREFTESLGEGLTRHVAEVKRRTGAEVVVQVDEPSITAVLAGALPTPSGLGTVAPVPEPEAREVLERVVDAAKKASGQPVVVHCCAKRPPVALFREAGATGISFDVTLLGGASAAYLDQLGETWDSGAVFFLGVVPSTDPASTPTLRQLGAPALALADRLGFARVRLPELAVPTPTCGLGGASPAWARKALALTRDLGRVFAEDPESW</sequence>
<dbReference type="Gene3D" id="3.20.20.210">
    <property type="match status" value="1"/>
</dbReference>
<evidence type="ECO:0000313" key="2">
    <source>
        <dbReference type="EMBL" id="OLR91629.1"/>
    </source>
</evidence>
<dbReference type="GO" id="GO:0009086">
    <property type="term" value="P:methionine biosynthetic process"/>
    <property type="evidence" value="ECO:0007669"/>
    <property type="project" value="InterPro"/>
</dbReference>
<evidence type="ECO:0000313" key="3">
    <source>
        <dbReference type="Proteomes" id="UP000186040"/>
    </source>
</evidence>
<dbReference type="GO" id="GO:0008270">
    <property type="term" value="F:zinc ion binding"/>
    <property type="evidence" value="ECO:0007669"/>
    <property type="project" value="InterPro"/>
</dbReference>
<dbReference type="RefSeq" id="WP_075976699.1">
    <property type="nucleotide sequence ID" value="NZ_MKQR01000021.1"/>
</dbReference>
<dbReference type="InterPro" id="IPR038071">
    <property type="entry name" value="UROD/MetE-like_sf"/>
</dbReference>
<dbReference type="InterPro" id="IPR002629">
    <property type="entry name" value="Met_Synth_C/arc"/>
</dbReference>
<dbReference type="GO" id="GO:0003871">
    <property type="term" value="F:5-methyltetrahydropteroyltriglutamate-homocysteine S-methyltransferase activity"/>
    <property type="evidence" value="ECO:0007669"/>
    <property type="project" value="InterPro"/>
</dbReference>
<dbReference type="CDD" id="cd03310">
    <property type="entry name" value="CIMS_like"/>
    <property type="match status" value="1"/>
</dbReference>
<gene>
    <name evidence="2" type="ORF">BJP25_26100</name>
</gene>
<proteinExistence type="predicted"/>
<dbReference type="AlphaFoldDB" id="A0A1Q9LI36"/>
<accession>A0A1Q9LI36</accession>